<feature type="transmembrane region" description="Helical" evidence="1">
    <location>
        <begin position="154"/>
        <end position="172"/>
    </location>
</feature>
<accession>A0A1T4RHA9</accession>
<dbReference type="AlphaFoldDB" id="A0A1T4RHA9"/>
<proteinExistence type="predicted"/>
<evidence type="ECO:0000256" key="1">
    <source>
        <dbReference type="SAM" id="Phobius"/>
    </source>
</evidence>
<evidence type="ECO:0000313" key="3">
    <source>
        <dbReference type="Proteomes" id="UP000189933"/>
    </source>
</evidence>
<gene>
    <name evidence="2" type="ORF">SAMN02745885_02125</name>
</gene>
<dbReference type="Proteomes" id="UP000189933">
    <property type="component" value="Unassembled WGS sequence"/>
</dbReference>
<organism evidence="2 3">
    <name type="scientific">Carboxydocella sporoproducens DSM 16521</name>
    <dbReference type="NCBI Taxonomy" id="1121270"/>
    <lineage>
        <taxon>Bacteria</taxon>
        <taxon>Bacillati</taxon>
        <taxon>Bacillota</taxon>
        <taxon>Clostridia</taxon>
        <taxon>Eubacteriales</taxon>
        <taxon>Clostridiales Family XVI. Incertae Sedis</taxon>
        <taxon>Carboxydocella</taxon>
    </lineage>
</organism>
<reference evidence="3" key="1">
    <citation type="submission" date="2017-02" db="EMBL/GenBank/DDBJ databases">
        <authorList>
            <person name="Varghese N."/>
            <person name="Submissions S."/>
        </authorList>
    </citation>
    <scope>NUCLEOTIDE SEQUENCE [LARGE SCALE GENOMIC DNA]</scope>
    <source>
        <strain evidence="3">DSM 16521</strain>
    </source>
</reference>
<keyword evidence="3" id="KW-1185">Reference proteome</keyword>
<feature type="transmembrane region" description="Helical" evidence="1">
    <location>
        <begin position="39"/>
        <end position="64"/>
    </location>
</feature>
<keyword evidence="1" id="KW-0812">Transmembrane</keyword>
<name>A0A1T4RHA9_9FIRM</name>
<evidence type="ECO:0000313" key="2">
    <source>
        <dbReference type="EMBL" id="SKA15355.1"/>
    </source>
</evidence>
<sequence>MTIWSYICNAISTIIPSLAHNRGILMGFSQMPLASALSNFLPCFALVFIAFTLWFTLFQSPIIFCTSLFRFRRYNPYSLTILKFFYRWPCQVSSYVLGCPFYIFHPPLCIYVKFFLIILYITYLFVLALLCFSNISVSTSPAIPFYQAFLKYSYGIKLIPFPILFLSIAPSVTKT</sequence>
<feature type="transmembrane region" description="Helical" evidence="1">
    <location>
        <begin position="85"/>
        <end position="104"/>
    </location>
</feature>
<dbReference type="EMBL" id="FUXM01000030">
    <property type="protein sequence ID" value="SKA15355.1"/>
    <property type="molecule type" value="Genomic_DNA"/>
</dbReference>
<keyword evidence="1" id="KW-0472">Membrane</keyword>
<feature type="transmembrane region" description="Helical" evidence="1">
    <location>
        <begin position="110"/>
        <end position="133"/>
    </location>
</feature>
<keyword evidence="1" id="KW-1133">Transmembrane helix</keyword>
<protein>
    <submittedName>
        <fullName evidence="2">Uncharacterized protein</fullName>
    </submittedName>
</protein>